<keyword evidence="3" id="KW-0813">Transport</keyword>
<proteinExistence type="predicted"/>
<evidence type="ECO:0000256" key="7">
    <source>
        <dbReference type="ARBA" id="ARBA00022982"/>
    </source>
</evidence>
<reference evidence="14 15" key="1">
    <citation type="journal article" date="2013" name="Genome Biol.">
        <title>Draft genome of the mountain pine beetle, Dendroctonus ponderosae Hopkins, a major forest pest.</title>
        <authorList>
            <person name="Keeling C.I."/>
            <person name="Yuen M.M."/>
            <person name="Liao N.Y."/>
            <person name="Docking T.R."/>
            <person name="Chan S.K."/>
            <person name="Taylor G.A."/>
            <person name="Palmquist D.L."/>
            <person name="Jackman S.D."/>
            <person name="Nguyen A."/>
            <person name="Li M."/>
            <person name="Henderson H."/>
            <person name="Janes J.K."/>
            <person name="Zhao Y."/>
            <person name="Pandoh P."/>
            <person name="Moore R."/>
            <person name="Sperling F.A."/>
            <person name="Huber D.P."/>
            <person name="Birol I."/>
            <person name="Jones S.J."/>
            <person name="Bohlmann J."/>
        </authorList>
    </citation>
    <scope>NUCLEOTIDE SEQUENCE</scope>
</reference>
<dbReference type="SMART" id="SM00665">
    <property type="entry name" value="B561"/>
    <property type="match status" value="1"/>
</dbReference>
<dbReference type="Proteomes" id="UP000030742">
    <property type="component" value="Unassembled WGS sequence"/>
</dbReference>
<keyword evidence="10 12" id="KW-0472">Membrane</keyword>
<evidence type="ECO:0000256" key="2">
    <source>
        <dbReference type="ARBA" id="ARBA00004141"/>
    </source>
</evidence>
<evidence type="ECO:0000313" key="14">
    <source>
        <dbReference type="EMBL" id="ERL89554.1"/>
    </source>
</evidence>
<dbReference type="STRING" id="77166.U4U6N9"/>
<dbReference type="Pfam" id="PF03188">
    <property type="entry name" value="Cytochrom_B561"/>
    <property type="match status" value="1"/>
</dbReference>
<name>U4U6N9_DENPD</name>
<accession>U4U6N9</accession>
<dbReference type="AlphaFoldDB" id="U4U6N9"/>
<keyword evidence="8 12" id="KW-1133">Transmembrane helix</keyword>
<comment type="subcellular location">
    <subcellularLocation>
        <location evidence="2">Membrane</location>
        <topology evidence="2">Multi-pass membrane protein</topology>
    </subcellularLocation>
</comment>
<feature type="transmembrane region" description="Helical" evidence="12">
    <location>
        <begin position="234"/>
        <end position="252"/>
    </location>
</feature>
<feature type="domain" description="Cytochrome b561" evidence="13">
    <location>
        <begin position="55"/>
        <end position="255"/>
    </location>
</feature>
<dbReference type="InterPro" id="IPR045150">
    <property type="entry name" value="CYB561D1/2"/>
</dbReference>
<feature type="transmembrane region" description="Helical" evidence="12">
    <location>
        <begin position="121"/>
        <end position="140"/>
    </location>
</feature>
<gene>
    <name evidence="14" type="ORF">D910_06919</name>
</gene>
<evidence type="ECO:0000256" key="6">
    <source>
        <dbReference type="ARBA" id="ARBA00022723"/>
    </source>
</evidence>
<evidence type="ECO:0000256" key="5">
    <source>
        <dbReference type="ARBA" id="ARBA00022692"/>
    </source>
</evidence>
<feature type="transmembrane region" description="Helical" evidence="12">
    <location>
        <begin position="49"/>
        <end position="73"/>
    </location>
</feature>
<evidence type="ECO:0000313" key="15">
    <source>
        <dbReference type="Proteomes" id="UP000030742"/>
    </source>
</evidence>
<protein>
    <recommendedName>
        <fullName evidence="11">ascorbate ferrireductase (transmembrane)</fullName>
        <ecNumber evidence="11">7.2.1.3</ecNumber>
    </recommendedName>
</protein>
<dbReference type="GO" id="GO:0016020">
    <property type="term" value="C:membrane"/>
    <property type="evidence" value="ECO:0007669"/>
    <property type="project" value="UniProtKB-SubCell"/>
</dbReference>
<dbReference type="EC" id="7.2.1.3" evidence="11"/>
<dbReference type="EMBL" id="KB632173">
    <property type="protein sequence ID" value="ERL89554.1"/>
    <property type="molecule type" value="Genomic_DNA"/>
</dbReference>
<keyword evidence="6" id="KW-0479">Metal-binding</keyword>
<keyword evidence="7" id="KW-0249">Electron transport</keyword>
<organism evidence="14 15">
    <name type="scientific">Dendroctonus ponderosae</name>
    <name type="common">Mountain pine beetle</name>
    <dbReference type="NCBI Taxonomy" id="77166"/>
    <lineage>
        <taxon>Eukaryota</taxon>
        <taxon>Metazoa</taxon>
        <taxon>Ecdysozoa</taxon>
        <taxon>Arthropoda</taxon>
        <taxon>Hexapoda</taxon>
        <taxon>Insecta</taxon>
        <taxon>Pterygota</taxon>
        <taxon>Neoptera</taxon>
        <taxon>Endopterygota</taxon>
        <taxon>Coleoptera</taxon>
        <taxon>Polyphaga</taxon>
        <taxon>Cucujiformia</taxon>
        <taxon>Curculionidae</taxon>
        <taxon>Scolytinae</taxon>
        <taxon>Dendroctonus</taxon>
    </lineage>
</organism>
<dbReference type="Gene3D" id="1.20.120.1770">
    <property type="match status" value="1"/>
</dbReference>
<dbReference type="PANTHER" id="PTHR15422:SF43">
    <property type="entry name" value="ASCORBATE FERRIREDUCTASE (TRANSMEMBRANE)"/>
    <property type="match status" value="1"/>
</dbReference>
<evidence type="ECO:0000256" key="9">
    <source>
        <dbReference type="ARBA" id="ARBA00023004"/>
    </source>
</evidence>
<dbReference type="GO" id="GO:0046872">
    <property type="term" value="F:metal ion binding"/>
    <property type="evidence" value="ECO:0007669"/>
    <property type="project" value="UniProtKB-KW"/>
</dbReference>
<dbReference type="PANTHER" id="PTHR15422">
    <property type="entry name" value="OS05G0565100 PROTEIN"/>
    <property type="match status" value="1"/>
</dbReference>
<evidence type="ECO:0000256" key="3">
    <source>
        <dbReference type="ARBA" id="ARBA00022448"/>
    </source>
</evidence>
<evidence type="ECO:0000259" key="13">
    <source>
        <dbReference type="PROSITE" id="PS50939"/>
    </source>
</evidence>
<evidence type="ECO:0000256" key="1">
    <source>
        <dbReference type="ARBA" id="ARBA00001970"/>
    </source>
</evidence>
<feature type="transmembrane region" description="Helical" evidence="12">
    <location>
        <begin position="160"/>
        <end position="180"/>
    </location>
</feature>
<feature type="non-terminal residue" evidence="14">
    <location>
        <position position="1"/>
    </location>
</feature>
<keyword evidence="5 12" id="KW-0812">Transmembrane</keyword>
<keyword evidence="4" id="KW-0349">Heme</keyword>
<evidence type="ECO:0000256" key="12">
    <source>
        <dbReference type="SAM" id="Phobius"/>
    </source>
</evidence>
<sequence length="260" mass="28829">WKSIKGFSSAIAVSGRKIGLCRSFAFETALKSATMSSTDKIEVSLLQRILWICNMFYYQILAIVSILFLWIFFDQANSFGSTFTLHLVLSTAAYIPLMAAAIILFSEDNMITLYIPRTKRYWIHGGLLLLSCIFVTIGIAVETDSKTKHGRDHFVSKHAILGLVSWILVFASIICGVVAANTRTFSRFIRPVFAKLVHNFLGLAGFSIGVASLWEMLGHIERYLSDSAFIGLKYGLAFVTIWSGLAAIKSLFGQVKGVFS</sequence>
<keyword evidence="9" id="KW-0408">Iron</keyword>
<evidence type="ECO:0000256" key="10">
    <source>
        <dbReference type="ARBA" id="ARBA00023136"/>
    </source>
</evidence>
<feature type="transmembrane region" description="Helical" evidence="12">
    <location>
        <begin position="85"/>
        <end position="105"/>
    </location>
</feature>
<comment type="cofactor">
    <cofactor evidence="1">
        <name>heme b</name>
        <dbReference type="ChEBI" id="CHEBI:60344"/>
    </cofactor>
</comment>
<evidence type="ECO:0000256" key="8">
    <source>
        <dbReference type="ARBA" id="ARBA00022989"/>
    </source>
</evidence>
<dbReference type="GO" id="GO:0140571">
    <property type="term" value="F:transmembrane ascorbate ferrireductase activity"/>
    <property type="evidence" value="ECO:0007669"/>
    <property type="project" value="UniProtKB-EC"/>
</dbReference>
<evidence type="ECO:0000256" key="11">
    <source>
        <dbReference type="ARBA" id="ARBA00024225"/>
    </source>
</evidence>
<dbReference type="PROSITE" id="PS50939">
    <property type="entry name" value="CYTOCHROME_B561"/>
    <property type="match status" value="1"/>
</dbReference>
<dbReference type="InterPro" id="IPR006593">
    <property type="entry name" value="Cyt_b561/ferric_Rdtase_TM"/>
</dbReference>
<dbReference type="OrthoDB" id="432881at2759"/>
<feature type="transmembrane region" description="Helical" evidence="12">
    <location>
        <begin position="192"/>
        <end position="214"/>
    </location>
</feature>
<evidence type="ECO:0000256" key="4">
    <source>
        <dbReference type="ARBA" id="ARBA00022617"/>
    </source>
</evidence>
<dbReference type="GO" id="GO:0140575">
    <property type="term" value="F:transmembrane monodehydroascorbate reductase activity"/>
    <property type="evidence" value="ECO:0007669"/>
    <property type="project" value="InterPro"/>
</dbReference>